<evidence type="ECO:0000313" key="1">
    <source>
        <dbReference type="EMBL" id="MFC4506632.1"/>
    </source>
</evidence>
<proteinExistence type="predicted"/>
<name>A0ABV9B3G1_9ACTN</name>
<dbReference type="RefSeq" id="WP_385878882.1">
    <property type="nucleotide sequence ID" value="NZ_JBHSFK010000045.1"/>
</dbReference>
<evidence type="ECO:0000313" key="2">
    <source>
        <dbReference type="Proteomes" id="UP001595839"/>
    </source>
</evidence>
<protein>
    <recommendedName>
        <fullName evidence="3">Transposase</fullName>
    </recommendedName>
</protein>
<accession>A0ABV9B3G1</accession>
<evidence type="ECO:0008006" key="3">
    <source>
        <dbReference type="Google" id="ProtNLM"/>
    </source>
</evidence>
<keyword evidence="2" id="KW-1185">Reference proteome</keyword>
<reference evidence="2" key="1">
    <citation type="journal article" date="2019" name="Int. J. Syst. Evol. Microbiol.">
        <title>The Global Catalogue of Microorganisms (GCM) 10K type strain sequencing project: providing services to taxonomists for standard genome sequencing and annotation.</title>
        <authorList>
            <consortium name="The Broad Institute Genomics Platform"/>
            <consortium name="The Broad Institute Genome Sequencing Center for Infectious Disease"/>
            <person name="Wu L."/>
            <person name="Ma J."/>
        </authorList>
    </citation>
    <scope>NUCLEOTIDE SEQUENCE [LARGE SCALE GENOMIC DNA]</scope>
    <source>
        <strain evidence="2">CGMCC 4.7177</strain>
    </source>
</reference>
<sequence length="63" mass="7539">MIAADQRWTVEETFQAVKNEVGFDQHEVRKWISWYRQTTVCMLALVFLADVRCRRIRPHHPAP</sequence>
<gene>
    <name evidence="1" type="ORF">ACFPIH_45525</name>
</gene>
<dbReference type="Proteomes" id="UP001595839">
    <property type="component" value="Unassembled WGS sequence"/>
</dbReference>
<organism evidence="1 2">
    <name type="scientific">Streptomyces vulcanius</name>
    <dbReference type="NCBI Taxonomy" id="1441876"/>
    <lineage>
        <taxon>Bacteria</taxon>
        <taxon>Bacillati</taxon>
        <taxon>Actinomycetota</taxon>
        <taxon>Actinomycetes</taxon>
        <taxon>Kitasatosporales</taxon>
        <taxon>Streptomycetaceae</taxon>
        <taxon>Streptomyces</taxon>
    </lineage>
</organism>
<dbReference type="EMBL" id="JBHSFK010000045">
    <property type="protein sequence ID" value="MFC4506632.1"/>
    <property type="molecule type" value="Genomic_DNA"/>
</dbReference>
<comment type="caution">
    <text evidence="1">The sequence shown here is derived from an EMBL/GenBank/DDBJ whole genome shotgun (WGS) entry which is preliminary data.</text>
</comment>